<dbReference type="EMBL" id="JBHUDB010000025">
    <property type="protein sequence ID" value="MFD1572236.1"/>
    <property type="molecule type" value="Genomic_DNA"/>
</dbReference>
<evidence type="ECO:0000256" key="1">
    <source>
        <dbReference type="SAM" id="Phobius"/>
    </source>
</evidence>
<feature type="transmembrane region" description="Helical" evidence="1">
    <location>
        <begin position="16"/>
        <end position="35"/>
    </location>
</feature>
<evidence type="ECO:0008006" key="4">
    <source>
        <dbReference type="Google" id="ProtNLM"/>
    </source>
</evidence>
<evidence type="ECO:0000313" key="2">
    <source>
        <dbReference type="EMBL" id="MFD1572236.1"/>
    </source>
</evidence>
<keyword evidence="1" id="KW-0472">Membrane</keyword>
<dbReference type="AlphaFoldDB" id="A0ABD6C4H4"/>
<reference evidence="2 3" key="1">
    <citation type="journal article" date="2019" name="Int. J. Syst. Evol. Microbiol.">
        <title>The Global Catalogue of Microorganisms (GCM) 10K type strain sequencing project: providing services to taxonomists for standard genome sequencing and annotation.</title>
        <authorList>
            <consortium name="The Broad Institute Genomics Platform"/>
            <consortium name="The Broad Institute Genome Sequencing Center for Infectious Disease"/>
            <person name="Wu L."/>
            <person name="Ma J."/>
        </authorList>
    </citation>
    <scope>NUCLEOTIDE SEQUENCE [LARGE SCALE GENOMIC DNA]</scope>
    <source>
        <strain evidence="2 3">CGMCC 1.12689</strain>
    </source>
</reference>
<dbReference type="Proteomes" id="UP001597185">
    <property type="component" value="Unassembled WGS sequence"/>
</dbReference>
<gene>
    <name evidence="2" type="ORF">ACFR9T_16920</name>
</gene>
<feature type="transmembrane region" description="Helical" evidence="1">
    <location>
        <begin position="113"/>
        <end position="133"/>
    </location>
</feature>
<feature type="transmembrane region" description="Helical" evidence="1">
    <location>
        <begin position="86"/>
        <end position="107"/>
    </location>
</feature>
<feature type="transmembrane region" description="Helical" evidence="1">
    <location>
        <begin position="55"/>
        <end position="74"/>
    </location>
</feature>
<organism evidence="2 3">
    <name type="scientific">Halorubrum laminariae</name>
    <dbReference type="NCBI Taxonomy" id="1433523"/>
    <lineage>
        <taxon>Archaea</taxon>
        <taxon>Methanobacteriati</taxon>
        <taxon>Methanobacteriota</taxon>
        <taxon>Stenosarchaea group</taxon>
        <taxon>Halobacteria</taxon>
        <taxon>Halobacteriales</taxon>
        <taxon>Haloferacaceae</taxon>
        <taxon>Halorubrum</taxon>
    </lineage>
</organism>
<keyword evidence="1" id="KW-0812">Transmembrane</keyword>
<keyword evidence="3" id="KW-1185">Reference proteome</keyword>
<accession>A0ABD6C4H4</accession>
<comment type="caution">
    <text evidence="2">The sequence shown here is derived from an EMBL/GenBank/DDBJ whole genome shotgun (WGS) entry which is preliminary data.</text>
</comment>
<dbReference type="RefSeq" id="WP_256418911.1">
    <property type="nucleotide sequence ID" value="NZ_JANHDL010000010.1"/>
</dbReference>
<evidence type="ECO:0000313" key="3">
    <source>
        <dbReference type="Proteomes" id="UP001597185"/>
    </source>
</evidence>
<protein>
    <recommendedName>
        <fullName evidence="4">ABC transporter permease</fullName>
    </recommendedName>
</protein>
<sequence>MSQLLLSQLRVERNSGTVALVLALCVATAFLYGALRIGYVTEVVSAETHGLVSEFVLYGSVLGGGVIAGVLGYWDASAPVSVLSGLALPVGMCLGSLGTVLLGFGYYDSSPAILFTGLLLFCSVVNAIGWGIGTSVS</sequence>
<name>A0ABD6C4H4_9EURY</name>
<keyword evidence="1" id="KW-1133">Transmembrane helix</keyword>
<proteinExistence type="predicted"/>